<evidence type="ECO:0000313" key="3">
    <source>
        <dbReference type="Proteomes" id="UP000612899"/>
    </source>
</evidence>
<keyword evidence="3" id="KW-1185">Reference proteome</keyword>
<dbReference type="Pfam" id="PF12770">
    <property type="entry name" value="CHAT"/>
    <property type="match status" value="1"/>
</dbReference>
<proteinExistence type="predicted"/>
<accession>A0A8J3Q8Y0</accession>
<dbReference type="EMBL" id="BONY01000018">
    <property type="protein sequence ID" value="GIH05346.1"/>
    <property type="molecule type" value="Genomic_DNA"/>
</dbReference>
<feature type="domain" description="CHAT" evidence="1">
    <location>
        <begin position="56"/>
        <end position="334"/>
    </location>
</feature>
<dbReference type="Proteomes" id="UP000612899">
    <property type="component" value="Unassembled WGS sequence"/>
</dbReference>
<comment type="caution">
    <text evidence="2">The sequence shown here is derived from an EMBL/GenBank/DDBJ whole genome shotgun (WGS) entry which is preliminary data.</text>
</comment>
<evidence type="ECO:0000313" key="2">
    <source>
        <dbReference type="EMBL" id="GIH05346.1"/>
    </source>
</evidence>
<dbReference type="AlphaFoldDB" id="A0A8J3Q8Y0"/>
<gene>
    <name evidence="2" type="ORF">Rhe02_34130</name>
</gene>
<reference evidence="2" key="1">
    <citation type="submission" date="2021-01" db="EMBL/GenBank/DDBJ databases">
        <title>Whole genome shotgun sequence of Rhizocola hellebori NBRC 109834.</title>
        <authorList>
            <person name="Komaki H."/>
            <person name="Tamura T."/>
        </authorList>
    </citation>
    <scope>NUCLEOTIDE SEQUENCE</scope>
    <source>
        <strain evidence="2">NBRC 109834</strain>
    </source>
</reference>
<name>A0A8J3Q8Y0_9ACTN</name>
<organism evidence="2 3">
    <name type="scientific">Rhizocola hellebori</name>
    <dbReference type="NCBI Taxonomy" id="1392758"/>
    <lineage>
        <taxon>Bacteria</taxon>
        <taxon>Bacillati</taxon>
        <taxon>Actinomycetota</taxon>
        <taxon>Actinomycetes</taxon>
        <taxon>Micromonosporales</taxon>
        <taxon>Micromonosporaceae</taxon>
        <taxon>Rhizocola</taxon>
    </lineage>
</organism>
<dbReference type="InterPro" id="IPR024983">
    <property type="entry name" value="CHAT_dom"/>
</dbReference>
<evidence type="ECO:0000259" key="1">
    <source>
        <dbReference type="Pfam" id="PF12770"/>
    </source>
</evidence>
<protein>
    <recommendedName>
        <fullName evidence="1">CHAT domain-containing protein</fullName>
    </recommendedName>
</protein>
<sequence>MPVALPGLTAADVSERSSRYLEALRDTPAPAEVPFAQAVQQRAAALQAREAELESTMRWLWEAVAEPVLQALGWAGPKDPGWARRVWWCPTGLLTLLPIHGAGYHDGTSRAVLDCVVSSYTPTLRALAESRRRPPISCGEQPALFVGMPATLGQLELTDVVARERAVLGAMMPGGLVAVEGATATVAAVSAAMERHSWVHMSCHGQQDLSDPTRAGFVLADGSLTVSQLGASRFAGELAYLSACRTGTGGIHLADEVITLGAALSYAGFRHVIGTLWTVRPAISATVAEAVYPALVHNGVVVSDRAAAALHHAVRSLRDGGTGLADWLPFVHYGP</sequence>